<organism evidence="2 3">
    <name type="scientific">Trametes coccinea (strain BRFM310)</name>
    <name type="common">Pycnoporus coccineus</name>
    <dbReference type="NCBI Taxonomy" id="1353009"/>
    <lineage>
        <taxon>Eukaryota</taxon>
        <taxon>Fungi</taxon>
        <taxon>Dikarya</taxon>
        <taxon>Basidiomycota</taxon>
        <taxon>Agaricomycotina</taxon>
        <taxon>Agaricomycetes</taxon>
        <taxon>Polyporales</taxon>
        <taxon>Polyporaceae</taxon>
        <taxon>Trametes</taxon>
    </lineage>
</organism>
<dbReference type="SUPFAM" id="SSF50630">
    <property type="entry name" value="Acid proteases"/>
    <property type="match status" value="1"/>
</dbReference>
<evidence type="ECO:0000313" key="3">
    <source>
        <dbReference type="Proteomes" id="UP000193067"/>
    </source>
</evidence>
<gene>
    <name evidence="2" type="ORF">PYCCODRAFT_1463216</name>
</gene>
<keyword evidence="3" id="KW-1185">Reference proteome</keyword>
<name>A0A1Y2J3F3_TRAC3</name>
<dbReference type="Proteomes" id="UP000193067">
    <property type="component" value="Unassembled WGS sequence"/>
</dbReference>
<dbReference type="Gene3D" id="2.40.70.10">
    <property type="entry name" value="Acid Proteases"/>
    <property type="match status" value="1"/>
</dbReference>
<protein>
    <submittedName>
        <fullName evidence="2">Uncharacterized protein</fullName>
    </submittedName>
</protein>
<proteinExistence type="predicted"/>
<evidence type="ECO:0000256" key="1">
    <source>
        <dbReference type="SAM" id="MobiDB-lite"/>
    </source>
</evidence>
<accession>A0A1Y2J3F3</accession>
<feature type="region of interest" description="Disordered" evidence="1">
    <location>
        <begin position="235"/>
        <end position="262"/>
    </location>
</feature>
<dbReference type="AlphaFoldDB" id="A0A1Y2J3F3"/>
<reference evidence="2 3" key="1">
    <citation type="journal article" date="2015" name="Biotechnol. Biofuels">
        <title>Enhanced degradation of softwood versus hardwood by the white-rot fungus Pycnoporus coccineus.</title>
        <authorList>
            <person name="Couturier M."/>
            <person name="Navarro D."/>
            <person name="Chevret D."/>
            <person name="Henrissat B."/>
            <person name="Piumi F."/>
            <person name="Ruiz-Duenas F.J."/>
            <person name="Martinez A.T."/>
            <person name="Grigoriev I.V."/>
            <person name="Riley R."/>
            <person name="Lipzen A."/>
            <person name="Berrin J.G."/>
            <person name="Master E.R."/>
            <person name="Rosso M.N."/>
        </authorList>
    </citation>
    <scope>NUCLEOTIDE SEQUENCE [LARGE SCALE GENOMIC DNA]</scope>
    <source>
        <strain evidence="2 3">BRFM310</strain>
    </source>
</reference>
<evidence type="ECO:0000313" key="2">
    <source>
        <dbReference type="EMBL" id="OSD07950.1"/>
    </source>
</evidence>
<dbReference type="InterPro" id="IPR021109">
    <property type="entry name" value="Peptidase_aspartic_dom_sf"/>
</dbReference>
<sequence>MFINTGSNTTWVRRYRALLQSDEWTCSPRPADWARHFHPAVWGVPHETNIERLERRAYRLEYGDGGRALVYQYPQNKPLQVETILECEDYDNVSRWRSSITFHYQYALALAVNQELEADGDDGVIALGARRYQDCGNSLRAQSFYEAIAQHVPEPEIPVMYFGLRPIPFQTPADLEELYASFVTVLRALHALPAGEEYDLWDVRLVGMQIRTPREDGTWDVTDIPLIAEAELEDEASQGDDQLHVASSSQTAPQHTGDEDGIRVTLDTGCSVTYLPMCTIKAIAEYFNGEQVVLAPDSEAPADTYEIPAGAIKKDHDDREVTLRFTASRGQTVEIHVPALYFLYAPDPDCDDVFDALIYGQDEEDAEESYTFGVNFFHVAWVAMYKPVRGAPYVRMARQGSSLEEVERYQLPTWEET</sequence>
<dbReference type="EMBL" id="KZ084087">
    <property type="protein sequence ID" value="OSD07950.1"/>
    <property type="molecule type" value="Genomic_DNA"/>
</dbReference>
<dbReference type="OrthoDB" id="2738158at2759"/>
<feature type="compositionally biased region" description="Polar residues" evidence="1">
    <location>
        <begin position="245"/>
        <end position="254"/>
    </location>
</feature>